<organism evidence="1 2">
    <name type="scientific">Woeseia oceani</name>
    <dbReference type="NCBI Taxonomy" id="1548547"/>
    <lineage>
        <taxon>Bacteria</taxon>
        <taxon>Pseudomonadati</taxon>
        <taxon>Pseudomonadota</taxon>
        <taxon>Gammaproteobacteria</taxon>
        <taxon>Woeseiales</taxon>
        <taxon>Woeseiaceae</taxon>
        <taxon>Woeseia</taxon>
    </lineage>
</organism>
<sequence length="186" mass="20033">MLHTTGDEFADPLFSGLEFGTHSGEVSMQPDEINLNITPAGNPGSFLAEETVQLSDSQRYTLYLSGLPGQLDGVLATAGSRRLATHAKFRYYQGAARFSAVDLYVVPAASDISLLSPLLSSVPYTGMSGYLSLEPDMYDIVLTWPGTKTVVAGPLRVDLAARGVYETISADSQQTDVAQLLYFEID</sequence>
<evidence type="ECO:0000313" key="2">
    <source>
        <dbReference type="Proteomes" id="UP000092695"/>
    </source>
</evidence>
<name>A0A193LJ74_9GAMM</name>
<evidence type="ECO:0000313" key="1">
    <source>
        <dbReference type="EMBL" id="ANO52585.1"/>
    </source>
</evidence>
<gene>
    <name evidence="1" type="ORF">BA177_16590</name>
</gene>
<protein>
    <recommendedName>
        <fullName evidence="3">DUF4397 domain-containing protein</fullName>
    </recommendedName>
</protein>
<dbReference type="Proteomes" id="UP000092695">
    <property type="component" value="Chromosome"/>
</dbReference>
<accession>A0A193LJ74</accession>
<keyword evidence="2" id="KW-1185">Reference proteome</keyword>
<dbReference type="KEGG" id="woc:BA177_16590"/>
<proteinExistence type="predicted"/>
<evidence type="ECO:0008006" key="3">
    <source>
        <dbReference type="Google" id="ProtNLM"/>
    </source>
</evidence>
<dbReference type="AlphaFoldDB" id="A0A193LJ74"/>
<dbReference type="EMBL" id="CP016268">
    <property type="protein sequence ID" value="ANO52585.1"/>
    <property type="molecule type" value="Genomic_DNA"/>
</dbReference>
<dbReference type="STRING" id="1548547.BA177_16590"/>
<reference evidence="1 2" key="1">
    <citation type="submission" date="2016-06" db="EMBL/GenBank/DDBJ databases">
        <title>Complete genome sequence of a deep-branching marine Gamma Proteobacterium Woeseia oceani type strain XK5.</title>
        <authorList>
            <person name="Mu D."/>
            <person name="Du Z."/>
        </authorList>
    </citation>
    <scope>NUCLEOTIDE SEQUENCE [LARGE SCALE GENOMIC DNA]</scope>
    <source>
        <strain evidence="1 2">XK5</strain>
    </source>
</reference>